<dbReference type="InterPro" id="IPR019787">
    <property type="entry name" value="Znf_PHD-finger"/>
</dbReference>
<evidence type="ECO:0000313" key="3">
    <source>
        <dbReference type="Proteomes" id="UP000094043"/>
    </source>
</evidence>
<feature type="region of interest" description="Disordered" evidence="1">
    <location>
        <begin position="645"/>
        <end position="681"/>
    </location>
</feature>
<feature type="compositionally biased region" description="Acidic residues" evidence="1">
    <location>
        <begin position="374"/>
        <end position="389"/>
    </location>
</feature>
<protein>
    <submittedName>
        <fullName evidence="2">Uncharacterized protein</fullName>
    </submittedName>
</protein>
<proteinExistence type="predicted"/>
<feature type="compositionally biased region" description="Low complexity" evidence="1">
    <location>
        <begin position="1011"/>
        <end position="1031"/>
    </location>
</feature>
<dbReference type="Pfam" id="PF00628">
    <property type="entry name" value="PHD"/>
    <property type="match status" value="1"/>
</dbReference>
<dbReference type="OrthoDB" id="303107at2759"/>
<dbReference type="Proteomes" id="UP000094043">
    <property type="component" value="Chromosome 1"/>
</dbReference>
<feature type="compositionally biased region" description="Basic residues" evidence="1">
    <location>
        <begin position="214"/>
        <end position="234"/>
    </location>
</feature>
<reference evidence="2" key="1">
    <citation type="submission" date="2016-06" db="EMBL/GenBank/DDBJ databases">
        <authorList>
            <person name="Cuomo C."/>
            <person name="Litvintseva A."/>
            <person name="Heitman J."/>
            <person name="Chen Y."/>
            <person name="Sun S."/>
            <person name="Springer D."/>
            <person name="Dromer F."/>
            <person name="Young S."/>
            <person name="Zeng Q."/>
            <person name="Chapman S."/>
            <person name="Gujja S."/>
            <person name="Saif S."/>
            <person name="Birren B."/>
        </authorList>
    </citation>
    <scope>NUCLEOTIDE SEQUENCE</scope>
    <source>
        <strain evidence="2">CBS 7841</strain>
    </source>
</reference>
<dbReference type="InterPro" id="IPR028938">
    <property type="entry name" value="Rsf1-like"/>
</dbReference>
<keyword evidence="3" id="KW-1185">Reference proteome</keyword>
<evidence type="ECO:0000256" key="1">
    <source>
        <dbReference type="SAM" id="MobiDB-lite"/>
    </source>
</evidence>
<feature type="compositionally biased region" description="Polar residues" evidence="1">
    <location>
        <begin position="287"/>
        <end position="331"/>
    </location>
</feature>
<dbReference type="GO" id="GO:0031213">
    <property type="term" value="C:RSF complex"/>
    <property type="evidence" value="ECO:0007669"/>
    <property type="project" value="InterPro"/>
</dbReference>
<dbReference type="PROSITE" id="PS50016">
    <property type="entry name" value="ZF_PHD_2"/>
    <property type="match status" value="1"/>
</dbReference>
<dbReference type="InterPro" id="IPR019786">
    <property type="entry name" value="Zinc_finger_PHD-type_CS"/>
</dbReference>
<sequence length="1050" mass="118912">MPRAVLPLAETQASVDAPSPIVQALRRDWRWAAVSQFILTFSDAFGLWDWDIQALERDFDGDETELIPTLIVKLLFALTYNRQINRENAFENLRKQYLKRQPDSNPVGTLEEPIEWWTLGLSVKVGVLYQLCEWQMDDPARFRGLLKSEDDAGSWRIDPVGWDKVGNTYWLFDDNRLWVQRPPPTPPRLQKKNSIKAKRALKRARPDATAGAKSKGKSTPKTKPPPKPKPKATLRIKDEKEKVMSMTPPAAEVEDVSGSRKRSQVSFYGNPTPTHLALRRGGPQSIPPQSAKRSTRSSARFESANTFSQTTPEKSTPSKIASGKTHQTSRPLGTRVSRRLTDIKDDWQRVPVEWMSKNSPAEVKSEIKNRDGAESDDESELSELTDEEEHQSQILAIVTSASKSKPTPALKNKANGKTQMKEEVDYDSPLSDLPVTEPDAIPASEENEGEEYQPDSDTSDTEIDDEKMDLDGREEEAEENRKEEEEDIVKVAVQEANSFPEDFIEWEAVCVTLHDWQTFPEQFAKSKHPDEKALYKLLTQTVGPTIIEQLAEIERERLKNLAFQNRKRSSRIATKELEREELLRREAAQREMEERMERTRREEEKKKQEEQEHIARERAREYRLREREERAQAREEAILRKTGDELKPEELLEQMGEKRRKRREGFASDDSDKEGTVVGKSYGEATEISTLGEKTVSRTHEMNVGAVVAGDKWEVACEMCGTRGWNLDGDRDLVSCDECGRWQHVACLDKFDESQGKAKRNWDKTDFKCKDCLLRTSRKRTKINTNLHLNGFPQSQYPSPLGPRSAYSGPPSPYPVMPGSAPGPVPPLDPSHPPPPPLQPGQYYLPYPPPSEPQSPIQPKPAGYAVYYSPGQSREGERRVSVEAIGRKVSAEESLQRRVSDSYPSVSSVPSPGYSRSNHSGQGHYGHVQSQLAQSSRSSYLPDYPQHTSTPRSPHRGPSSFPAQPQHRPPPPHVVRPPQYVTAHSSQHTSHTLHPQSNYPMSQHSPSHANPYPTGQPYSPQYYYSSQAHPQTNMDSYGHENGNEHAGKDK</sequence>
<dbReference type="PROSITE" id="PS01359">
    <property type="entry name" value="ZF_PHD_1"/>
    <property type="match status" value="1"/>
</dbReference>
<feature type="compositionally biased region" description="Basic and acidic residues" evidence="1">
    <location>
        <begin position="339"/>
        <end position="348"/>
    </location>
</feature>
<reference evidence="2" key="2">
    <citation type="journal article" date="2022" name="Elife">
        <title>Obligate sexual reproduction of a homothallic fungus closely related to the Cryptococcus pathogenic species complex.</title>
        <authorList>
            <person name="Passer A.R."/>
            <person name="Clancey S.A."/>
            <person name="Shea T."/>
            <person name="David-Palma M."/>
            <person name="Averette A.F."/>
            <person name="Boekhout T."/>
            <person name="Porcel B.M."/>
            <person name="Nowrousian M."/>
            <person name="Cuomo C.A."/>
            <person name="Sun S."/>
            <person name="Heitman J."/>
            <person name="Coelho M.A."/>
        </authorList>
    </citation>
    <scope>NUCLEOTIDE SEQUENCE</scope>
    <source>
        <strain evidence="2">CBS 7841</strain>
    </source>
</reference>
<gene>
    <name evidence="2" type="ORF">L203_100647</name>
</gene>
<dbReference type="GO" id="GO:0006355">
    <property type="term" value="P:regulation of DNA-templated transcription"/>
    <property type="evidence" value="ECO:0007669"/>
    <property type="project" value="InterPro"/>
</dbReference>
<dbReference type="KEGG" id="cdep:91084862"/>
<evidence type="ECO:0000313" key="2">
    <source>
        <dbReference type="EMBL" id="WVN85501.1"/>
    </source>
</evidence>
<feature type="compositionally biased region" description="Pro residues" evidence="1">
    <location>
        <begin position="846"/>
        <end position="859"/>
    </location>
</feature>
<dbReference type="SUPFAM" id="SSF57903">
    <property type="entry name" value="FYVE/PHD zinc finger"/>
    <property type="match status" value="1"/>
</dbReference>
<dbReference type="GeneID" id="91084862"/>
<feature type="compositionally biased region" description="Pro residues" evidence="1">
    <location>
        <begin position="810"/>
        <end position="839"/>
    </location>
</feature>
<name>A0A1E3IX12_9TREE</name>
<feature type="compositionally biased region" description="Polar residues" evidence="1">
    <location>
        <begin position="264"/>
        <end position="273"/>
    </location>
</feature>
<organism evidence="2 3">
    <name type="scientific">Cryptococcus depauperatus CBS 7841</name>
    <dbReference type="NCBI Taxonomy" id="1295531"/>
    <lineage>
        <taxon>Eukaryota</taxon>
        <taxon>Fungi</taxon>
        <taxon>Dikarya</taxon>
        <taxon>Basidiomycota</taxon>
        <taxon>Agaricomycotina</taxon>
        <taxon>Tremellomycetes</taxon>
        <taxon>Tremellales</taxon>
        <taxon>Cryptococcaceae</taxon>
        <taxon>Cryptococcus</taxon>
    </lineage>
</organism>
<feature type="compositionally biased region" description="Basic and acidic residues" evidence="1">
    <location>
        <begin position="874"/>
        <end position="900"/>
    </location>
</feature>
<dbReference type="RefSeq" id="XP_066066201.1">
    <property type="nucleotide sequence ID" value="XM_066210104.1"/>
</dbReference>
<reference evidence="2" key="3">
    <citation type="submission" date="2024-01" db="EMBL/GenBank/DDBJ databases">
        <authorList>
            <person name="Coelho M.A."/>
            <person name="David-Palma M."/>
            <person name="Shea T."/>
            <person name="Sun S."/>
            <person name="Cuomo C.A."/>
            <person name="Heitman J."/>
        </authorList>
    </citation>
    <scope>NUCLEOTIDE SEQUENCE</scope>
    <source>
        <strain evidence="2">CBS 7841</strain>
    </source>
</reference>
<feature type="compositionally biased region" description="Basic residues" evidence="1">
    <location>
        <begin position="189"/>
        <end position="203"/>
    </location>
</feature>
<dbReference type="InterPro" id="IPR011011">
    <property type="entry name" value="Znf_FYVE_PHD"/>
</dbReference>
<dbReference type="VEuPathDB" id="FungiDB:L203_00432"/>
<feature type="region of interest" description="Disordered" evidence="1">
    <location>
        <begin position="590"/>
        <end position="614"/>
    </location>
</feature>
<feature type="region of interest" description="Disordered" evidence="1">
    <location>
        <begin position="180"/>
        <end position="487"/>
    </location>
</feature>
<feature type="compositionally biased region" description="Polar residues" evidence="1">
    <location>
        <begin position="785"/>
        <end position="798"/>
    </location>
</feature>
<dbReference type="SMART" id="SM00249">
    <property type="entry name" value="PHD"/>
    <property type="match status" value="1"/>
</dbReference>
<feature type="compositionally biased region" description="Low complexity" evidence="1">
    <location>
        <begin position="901"/>
        <end position="917"/>
    </location>
</feature>
<feature type="compositionally biased region" description="Acidic residues" evidence="1">
    <location>
        <begin position="445"/>
        <end position="478"/>
    </location>
</feature>
<accession>A0A1E3IX12</accession>
<feature type="compositionally biased region" description="Polar residues" evidence="1">
    <location>
        <begin position="928"/>
        <end position="939"/>
    </location>
</feature>
<feature type="compositionally biased region" description="Polar residues" evidence="1">
    <location>
        <begin position="982"/>
        <end position="1008"/>
    </location>
</feature>
<dbReference type="InterPro" id="IPR001965">
    <property type="entry name" value="Znf_PHD"/>
</dbReference>
<dbReference type="EMBL" id="CP143784">
    <property type="protein sequence ID" value="WVN85501.1"/>
    <property type="molecule type" value="Genomic_DNA"/>
</dbReference>
<dbReference type="AlphaFoldDB" id="A0A1E3IX12"/>
<dbReference type="PANTHER" id="PTHR14296:SF3">
    <property type="entry name" value="DIKAR, ISOFORM F"/>
    <property type="match status" value="1"/>
</dbReference>
<feature type="compositionally biased region" description="Basic and acidic residues" evidence="1">
    <location>
        <begin position="363"/>
        <end position="373"/>
    </location>
</feature>
<feature type="compositionally biased region" description="Basic and acidic residues" evidence="1">
    <location>
        <begin position="1037"/>
        <end position="1050"/>
    </location>
</feature>
<dbReference type="PANTHER" id="PTHR14296">
    <property type="entry name" value="REMODELING AND SPACING FACTOR 1"/>
    <property type="match status" value="1"/>
</dbReference>
<dbReference type="InterPro" id="IPR013083">
    <property type="entry name" value="Znf_RING/FYVE/PHD"/>
</dbReference>
<dbReference type="CDD" id="cd15489">
    <property type="entry name" value="PHD_SF"/>
    <property type="match status" value="1"/>
</dbReference>
<dbReference type="Gene3D" id="3.30.40.10">
    <property type="entry name" value="Zinc/RING finger domain, C3HC4 (zinc finger)"/>
    <property type="match status" value="1"/>
</dbReference>
<feature type="region of interest" description="Disordered" evidence="1">
    <location>
        <begin position="785"/>
        <end position="1050"/>
    </location>
</feature>